<dbReference type="InterPro" id="IPR036034">
    <property type="entry name" value="PDZ_sf"/>
</dbReference>
<feature type="transmembrane region" description="Helical" evidence="6">
    <location>
        <begin position="16"/>
        <end position="38"/>
    </location>
</feature>
<dbReference type="InterPro" id="IPR001478">
    <property type="entry name" value="PDZ"/>
</dbReference>
<name>A0A2M7Q8M8_9BACT</name>
<dbReference type="Pfam" id="PF17820">
    <property type="entry name" value="PDZ_6"/>
    <property type="match status" value="1"/>
</dbReference>
<dbReference type="GO" id="GO:0006508">
    <property type="term" value="P:proteolysis"/>
    <property type="evidence" value="ECO:0007669"/>
    <property type="project" value="UniProtKB-KW"/>
</dbReference>
<dbReference type="AlphaFoldDB" id="A0A2M7Q8M8"/>
<dbReference type="InterPro" id="IPR041489">
    <property type="entry name" value="PDZ_6"/>
</dbReference>
<keyword evidence="2 5" id="KW-0645">Protease</keyword>
<evidence type="ECO:0000256" key="3">
    <source>
        <dbReference type="ARBA" id="ARBA00022801"/>
    </source>
</evidence>
<dbReference type="PROSITE" id="PS50106">
    <property type="entry name" value="PDZ"/>
    <property type="match status" value="1"/>
</dbReference>
<evidence type="ECO:0000313" key="9">
    <source>
        <dbReference type="Proteomes" id="UP000230363"/>
    </source>
</evidence>
<dbReference type="Gene3D" id="2.30.42.10">
    <property type="match status" value="1"/>
</dbReference>
<dbReference type="InterPro" id="IPR004447">
    <property type="entry name" value="Peptidase_S41A"/>
</dbReference>
<dbReference type="InterPro" id="IPR005151">
    <property type="entry name" value="Tail-specific_protease"/>
</dbReference>
<dbReference type="PANTHER" id="PTHR32060:SF30">
    <property type="entry name" value="CARBOXY-TERMINAL PROCESSING PROTEASE CTPA"/>
    <property type="match status" value="1"/>
</dbReference>
<dbReference type="InterPro" id="IPR029045">
    <property type="entry name" value="ClpP/crotonase-like_dom_sf"/>
</dbReference>
<dbReference type="SMART" id="SM00228">
    <property type="entry name" value="PDZ"/>
    <property type="match status" value="1"/>
</dbReference>
<keyword evidence="6" id="KW-0812">Transmembrane</keyword>
<dbReference type="SMART" id="SM00245">
    <property type="entry name" value="TSPc"/>
    <property type="match status" value="1"/>
</dbReference>
<feature type="domain" description="PDZ" evidence="7">
    <location>
        <begin position="116"/>
        <end position="198"/>
    </location>
</feature>
<keyword evidence="3 5" id="KW-0378">Hydrolase</keyword>
<dbReference type="Proteomes" id="UP000230363">
    <property type="component" value="Unassembled WGS sequence"/>
</dbReference>
<dbReference type="Gene3D" id="3.90.226.10">
    <property type="entry name" value="2-enoyl-CoA Hydratase, Chain A, domain 1"/>
    <property type="match status" value="1"/>
</dbReference>
<dbReference type="SUPFAM" id="SSF50156">
    <property type="entry name" value="PDZ domain-like"/>
    <property type="match status" value="1"/>
</dbReference>
<gene>
    <name evidence="8" type="ORF">COY96_01310</name>
</gene>
<organism evidence="8 9">
    <name type="scientific">Candidatus Wolfebacteria bacterium CG_4_10_14_0_8_um_filter_37_11</name>
    <dbReference type="NCBI Taxonomy" id="1975062"/>
    <lineage>
        <taxon>Bacteria</taxon>
        <taxon>Candidatus Wolfeibacteriota</taxon>
    </lineage>
</organism>
<dbReference type="InterPro" id="IPR055210">
    <property type="entry name" value="CtpA/B_N"/>
</dbReference>
<evidence type="ECO:0000256" key="5">
    <source>
        <dbReference type="RuleBase" id="RU004404"/>
    </source>
</evidence>
<reference evidence="9" key="1">
    <citation type="submission" date="2017-09" db="EMBL/GenBank/DDBJ databases">
        <title>Depth-based differentiation of microbial function through sediment-hosted aquifers and enrichment of novel symbionts in the deep terrestrial subsurface.</title>
        <authorList>
            <person name="Probst A.J."/>
            <person name="Ladd B."/>
            <person name="Jarett J.K."/>
            <person name="Geller-Mcgrath D.E."/>
            <person name="Sieber C.M.K."/>
            <person name="Emerson J.B."/>
            <person name="Anantharaman K."/>
            <person name="Thomas B.C."/>
            <person name="Malmstrom R."/>
            <person name="Stieglmeier M."/>
            <person name="Klingl A."/>
            <person name="Woyke T."/>
            <person name="Ryan C.M."/>
            <person name="Banfield J.F."/>
        </authorList>
    </citation>
    <scope>NUCLEOTIDE SEQUENCE [LARGE SCALE GENOMIC DNA]</scope>
</reference>
<evidence type="ECO:0000256" key="6">
    <source>
        <dbReference type="SAM" id="Phobius"/>
    </source>
</evidence>
<keyword evidence="4 5" id="KW-0720">Serine protease</keyword>
<dbReference type="FunFam" id="2.30.42.10:FF:000063">
    <property type="entry name" value="Peptidase, S41 family"/>
    <property type="match status" value="1"/>
</dbReference>
<dbReference type="Pfam" id="PF03572">
    <property type="entry name" value="Peptidase_S41"/>
    <property type="match status" value="1"/>
</dbReference>
<dbReference type="Gene3D" id="3.30.750.44">
    <property type="match status" value="1"/>
</dbReference>
<accession>A0A2M7Q8M8</accession>
<dbReference type="EMBL" id="PFKZ01000051">
    <property type="protein sequence ID" value="PIY59529.1"/>
    <property type="molecule type" value="Genomic_DNA"/>
</dbReference>
<sequence>MSKITKIFKLIIKNQWVRLGIATIIVAIIAVEAFYIGYDKGVKNPETVLIRGVANMDDGKPDAVDFNTFWQSWKILKEKYIDTGKIDNQTLVYGAISGLFDSLKDPNTVFMPPSDAKKFNEEISGEFSGVGMEIGIRNEQLVIISPLKDTPAEQAGLKAGDKIIKIDDKVSIEMAVDEAVKIIRGPRGTTVVLTIQRNGWSEPKEFSIVRDIIQIPTIDFEMKEDNIAYFHLYNFYENAPFLFYQSAIKAAMQNPKGVILDLRNNPGGYLEASVNLAGWFLEPGELVVAEEFGSGEKEEFRANNSGFFKDSPIVVLINEGSASASEILAGALRDNRGIKLIGKKSFGKGTVQELERLRDGSSIKITVAHWLMPNGGLIEKNGIAPDYEVNITEEDVKAGRDPQLEKAMEVLKQLITTNQ</sequence>
<dbReference type="GO" id="GO:0008236">
    <property type="term" value="F:serine-type peptidase activity"/>
    <property type="evidence" value="ECO:0007669"/>
    <property type="project" value="UniProtKB-KW"/>
</dbReference>
<evidence type="ECO:0000256" key="2">
    <source>
        <dbReference type="ARBA" id="ARBA00022670"/>
    </source>
</evidence>
<dbReference type="CDD" id="cd07560">
    <property type="entry name" value="Peptidase_S41_CPP"/>
    <property type="match status" value="1"/>
</dbReference>
<dbReference type="GO" id="GO:0007165">
    <property type="term" value="P:signal transduction"/>
    <property type="evidence" value="ECO:0007669"/>
    <property type="project" value="TreeGrafter"/>
</dbReference>
<evidence type="ECO:0000313" key="8">
    <source>
        <dbReference type="EMBL" id="PIY59529.1"/>
    </source>
</evidence>
<comment type="similarity">
    <text evidence="1 5">Belongs to the peptidase S41A family.</text>
</comment>
<dbReference type="Pfam" id="PF22694">
    <property type="entry name" value="CtpB_N-like"/>
    <property type="match status" value="1"/>
</dbReference>
<dbReference type="PANTHER" id="PTHR32060">
    <property type="entry name" value="TAIL-SPECIFIC PROTEASE"/>
    <property type="match status" value="1"/>
</dbReference>
<keyword evidence="6" id="KW-1133">Transmembrane helix</keyword>
<evidence type="ECO:0000259" key="7">
    <source>
        <dbReference type="PROSITE" id="PS50106"/>
    </source>
</evidence>
<keyword evidence="6" id="KW-0472">Membrane</keyword>
<dbReference type="SUPFAM" id="SSF52096">
    <property type="entry name" value="ClpP/crotonase"/>
    <property type="match status" value="1"/>
</dbReference>
<evidence type="ECO:0000256" key="4">
    <source>
        <dbReference type="ARBA" id="ARBA00022825"/>
    </source>
</evidence>
<dbReference type="CDD" id="cd06782">
    <property type="entry name" value="cpPDZ_CPP-like"/>
    <property type="match status" value="1"/>
</dbReference>
<comment type="caution">
    <text evidence="8">The sequence shown here is derived from an EMBL/GenBank/DDBJ whole genome shotgun (WGS) entry which is preliminary data.</text>
</comment>
<dbReference type="NCBIfam" id="TIGR00225">
    <property type="entry name" value="prc"/>
    <property type="match status" value="1"/>
</dbReference>
<proteinExistence type="inferred from homology"/>
<protein>
    <submittedName>
        <fullName evidence="8">S41 family peptidase</fullName>
    </submittedName>
</protein>
<dbReference type="GO" id="GO:0004175">
    <property type="term" value="F:endopeptidase activity"/>
    <property type="evidence" value="ECO:0007669"/>
    <property type="project" value="TreeGrafter"/>
</dbReference>
<dbReference type="GO" id="GO:0030288">
    <property type="term" value="C:outer membrane-bounded periplasmic space"/>
    <property type="evidence" value="ECO:0007669"/>
    <property type="project" value="TreeGrafter"/>
</dbReference>
<evidence type="ECO:0000256" key="1">
    <source>
        <dbReference type="ARBA" id="ARBA00009179"/>
    </source>
</evidence>